<organism evidence="1">
    <name type="scientific">Oikopleura dioica</name>
    <name type="common">Tunicate</name>
    <dbReference type="NCBI Taxonomy" id="34765"/>
    <lineage>
        <taxon>Eukaryota</taxon>
        <taxon>Metazoa</taxon>
        <taxon>Chordata</taxon>
        <taxon>Tunicata</taxon>
        <taxon>Appendicularia</taxon>
        <taxon>Copelata</taxon>
        <taxon>Oikopleuridae</taxon>
        <taxon>Oikopleura</taxon>
    </lineage>
</organism>
<gene>
    <name evidence="1" type="ORF">GSOID_T00014931001</name>
</gene>
<dbReference type="Proteomes" id="UP000001307">
    <property type="component" value="Unassembled WGS sequence"/>
</dbReference>
<sequence length="191" mass="22139">MSFSLKALQIGLKNYWLIDELHGKDLDLLRAEVEKKIKIFRFEQICGELFVRRQELRENGSTRSFLNISDGSTGILEKNDYLQENFERENWQPKKAFHTPTVFGLLLGYPVVYVLNADEKTAFIESVDLELYEIIINETRVLSFSLPLVRDAVLEKHLAEWIDRVKEKIAENHSVSINLKISTVNLSNVNI</sequence>
<dbReference type="AlphaFoldDB" id="E4X0X3"/>
<dbReference type="InParanoid" id="E4X0X3"/>
<name>E4X0X3_OIKDI</name>
<dbReference type="InterPro" id="IPR027850">
    <property type="entry name" value="DUF4504"/>
</dbReference>
<protein>
    <submittedName>
        <fullName evidence="1">Uncharacterized protein</fullName>
    </submittedName>
</protein>
<keyword evidence="2" id="KW-1185">Reference proteome</keyword>
<reference evidence="1" key="1">
    <citation type="journal article" date="2010" name="Science">
        <title>Plasticity of animal genome architecture unmasked by rapid evolution of a pelagic tunicate.</title>
        <authorList>
            <person name="Denoeud F."/>
            <person name="Henriet S."/>
            <person name="Mungpakdee S."/>
            <person name="Aury J.M."/>
            <person name="Da Silva C."/>
            <person name="Brinkmann H."/>
            <person name="Mikhaleva J."/>
            <person name="Olsen L.C."/>
            <person name="Jubin C."/>
            <person name="Canestro C."/>
            <person name="Bouquet J.M."/>
            <person name="Danks G."/>
            <person name="Poulain J."/>
            <person name="Campsteijn C."/>
            <person name="Adamski M."/>
            <person name="Cross I."/>
            <person name="Yadetie F."/>
            <person name="Muffato M."/>
            <person name="Louis A."/>
            <person name="Butcher S."/>
            <person name="Tsagkogeorga G."/>
            <person name="Konrad A."/>
            <person name="Singh S."/>
            <person name="Jensen M.F."/>
            <person name="Cong E.H."/>
            <person name="Eikeseth-Otteraa H."/>
            <person name="Noel B."/>
            <person name="Anthouard V."/>
            <person name="Porcel B.M."/>
            <person name="Kachouri-Lafond R."/>
            <person name="Nishino A."/>
            <person name="Ugolini M."/>
            <person name="Chourrout P."/>
            <person name="Nishida H."/>
            <person name="Aasland R."/>
            <person name="Huzurbazar S."/>
            <person name="Westhof E."/>
            <person name="Delsuc F."/>
            <person name="Lehrach H."/>
            <person name="Reinhardt R."/>
            <person name="Weissenbach J."/>
            <person name="Roy S.W."/>
            <person name="Artiguenave F."/>
            <person name="Postlethwait J.H."/>
            <person name="Manak J.R."/>
            <person name="Thompson E.M."/>
            <person name="Jaillon O."/>
            <person name="Du Pasquier L."/>
            <person name="Boudinot P."/>
            <person name="Liberles D.A."/>
            <person name="Volff J.N."/>
            <person name="Philippe H."/>
            <person name="Lenhard B."/>
            <person name="Roest Crollius H."/>
            <person name="Wincker P."/>
            <person name="Chourrout D."/>
        </authorList>
    </citation>
    <scope>NUCLEOTIDE SEQUENCE [LARGE SCALE GENOMIC DNA]</scope>
</reference>
<dbReference type="OrthoDB" id="10056365at2759"/>
<dbReference type="EMBL" id="FN653020">
    <property type="protein sequence ID" value="CBY23008.1"/>
    <property type="molecule type" value="Genomic_DNA"/>
</dbReference>
<evidence type="ECO:0000313" key="2">
    <source>
        <dbReference type="Proteomes" id="UP000001307"/>
    </source>
</evidence>
<accession>E4X0X3</accession>
<proteinExistence type="predicted"/>
<evidence type="ECO:0000313" key="1">
    <source>
        <dbReference type="EMBL" id="CBY23008.1"/>
    </source>
</evidence>
<dbReference type="Pfam" id="PF14953">
    <property type="entry name" value="DUF4504"/>
    <property type="match status" value="1"/>
</dbReference>